<evidence type="ECO:0000313" key="2">
    <source>
        <dbReference type="EMBL" id="RDY04279.1"/>
    </source>
</evidence>
<evidence type="ECO:0000256" key="1">
    <source>
        <dbReference type="SAM" id="MobiDB-lite"/>
    </source>
</evidence>
<dbReference type="AlphaFoldDB" id="A0A371HNC2"/>
<comment type="caution">
    <text evidence="2">The sequence shown here is derived from an EMBL/GenBank/DDBJ whole genome shotgun (WGS) entry which is preliminary data.</text>
</comment>
<accession>A0A371HNC2</accession>
<dbReference type="PANTHER" id="PTHR47486:SF1">
    <property type="entry name" value="SIALYLTRANSFERASE-LIKE PROTEIN 1"/>
    <property type="match status" value="1"/>
</dbReference>
<dbReference type="InterPro" id="IPR044782">
    <property type="entry name" value="SIA1/STLP5"/>
</dbReference>
<feature type="non-terminal residue" evidence="2">
    <location>
        <position position="1"/>
    </location>
</feature>
<evidence type="ECO:0000313" key="3">
    <source>
        <dbReference type="Proteomes" id="UP000257109"/>
    </source>
</evidence>
<keyword evidence="3" id="KW-1185">Reference proteome</keyword>
<sequence length="173" mass="20147">MSLHYFSSSSSTSNPLSPQTPSLHIATLKQSTSCLTSSLVFNNFKKFEPLDNYDVCDHNVDQYQNMTTVLTREYLDAHPGGWVDYAPLRIAQLGTRRCMNKPLCEENLNILLPTKPPFHPRQFRTCAVVVNSRDLLKIEFRDKLIVMMLFFETIRPLLMRNMQNMLILRRIFF</sequence>
<dbReference type="GO" id="GO:0008373">
    <property type="term" value="F:sialyltransferase activity"/>
    <property type="evidence" value="ECO:0007669"/>
    <property type="project" value="InterPro"/>
</dbReference>
<organism evidence="2 3">
    <name type="scientific">Mucuna pruriens</name>
    <name type="common">Velvet bean</name>
    <name type="synonym">Dolichos pruriens</name>
    <dbReference type="NCBI Taxonomy" id="157652"/>
    <lineage>
        <taxon>Eukaryota</taxon>
        <taxon>Viridiplantae</taxon>
        <taxon>Streptophyta</taxon>
        <taxon>Embryophyta</taxon>
        <taxon>Tracheophyta</taxon>
        <taxon>Spermatophyta</taxon>
        <taxon>Magnoliopsida</taxon>
        <taxon>eudicotyledons</taxon>
        <taxon>Gunneridae</taxon>
        <taxon>Pentapetalae</taxon>
        <taxon>rosids</taxon>
        <taxon>fabids</taxon>
        <taxon>Fabales</taxon>
        <taxon>Fabaceae</taxon>
        <taxon>Papilionoideae</taxon>
        <taxon>50 kb inversion clade</taxon>
        <taxon>NPAAA clade</taxon>
        <taxon>indigoferoid/millettioid clade</taxon>
        <taxon>Phaseoleae</taxon>
        <taxon>Mucuna</taxon>
    </lineage>
</organism>
<dbReference type="GO" id="GO:0009846">
    <property type="term" value="P:pollen germination"/>
    <property type="evidence" value="ECO:0007669"/>
    <property type="project" value="InterPro"/>
</dbReference>
<feature type="compositionally biased region" description="Low complexity" evidence="1">
    <location>
        <begin position="7"/>
        <end position="21"/>
    </location>
</feature>
<dbReference type="Proteomes" id="UP000257109">
    <property type="component" value="Unassembled WGS sequence"/>
</dbReference>
<dbReference type="PANTHER" id="PTHR47486">
    <property type="entry name" value="SIALYLTRANSFERASE-LIKE PROTEIN 1"/>
    <property type="match status" value="1"/>
</dbReference>
<dbReference type="GO" id="GO:0009860">
    <property type="term" value="P:pollen tube growth"/>
    <property type="evidence" value="ECO:0007669"/>
    <property type="project" value="InterPro"/>
</dbReference>
<dbReference type="STRING" id="157652.A0A371HNC2"/>
<name>A0A371HNC2_MUCPR</name>
<feature type="region of interest" description="Disordered" evidence="1">
    <location>
        <begin position="1"/>
        <end position="21"/>
    </location>
</feature>
<reference evidence="2" key="1">
    <citation type="submission" date="2018-05" db="EMBL/GenBank/DDBJ databases">
        <title>Draft genome of Mucuna pruriens seed.</title>
        <authorList>
            <person name="Nnadi N.E."/>
            <person name="Vos R."/>
            <person name="Hasami M.H."/>
            <person name="Devisetty U.K."/>
            <person name="Aguiy J.C."/>
        </authorList>
    </citation>
    <scope>NUCLEOTIDE SEQUENCE [LARGE SCALE GENOMIC DNA]</scope>
    <source>
        <strain evidence="2">JCA_2017</strain>
    </source>
</reference>
<proteinExistence type="predicted"/>
<gene>
    <name evidence="2" type="primary">STLP5</name>
    <name evidence="2" type="ORF">CR513_11997</name>
</gene>
<dbReference type="EMBL" id="QJKJ01002106">
    <property type="protein sequence ID" value="RDY04279.1"/>
    <property type="molecule type" value="Genomic_DNA"/>
</dbReference>
<protein>
    <submittedName>
        <fullName evidence="2">Sialyltransferase-like protein 5</fullName>
    </submittedName>
</protein>